<evidence type="ECO:0000313" key="5">
    <source>
        <dbReference type="EMBL" id="CAE0506968.1"/>
    </source>
</evidence>
<keyword evidence="1" id="KW-0677">Repeat</keyword>
<evidence type="ECO:0000259" key="4">
    <source>
        <dbReference type="PROSITE" id="PS51745"/>
    </source>
</evidence>
<dbReference type="Gene3D" id="3.10.20.90">
    <property type="entry name" value="Phosphatidylinositol 3-kinase Catalytic Subunit, Chain A, domain 1"/>
    <property type="match status" value="1"/>
</dbReference>
<reference evidence="5" key="1">
    <citation type="submission" date="2021-01" db="EMBL/GenBank/DDBJ databases">
        <authorList>
            <person name="Corre E."/>
            <person name="Pelletier E."/>
            <person name="Niang G."/>
            <person name="Scheremetjew M."/>
            <person name="Finn R."/>
            <person name="Kale V."/>
            <person name="Holt S."/>
            <person name="Cochrane G."/>
            <person name="Meng A."/>
            <person name="Brown T."/>
            <person name="Cohen L."/>
        </authorList>
    </citation>
    <scope>NUCLEOTIDE SEQUENCE</scope>
    <source>
        <strain evidence="5">CCMP1320</strain>
    </source>
</reference>
<dbReference type="PANTHER" id="PTHR46183">
    <property type="entry name" value="PROTEIN CLMP1"/>
    <property type="match status" value="1"/>
</dbReference>
<dbReference type="InterPro" id="IPR019734">
    <property type="entry name" value="TPR_rpt"/>
</dbReference>
<dbReference type="SUPFAM" id="SSF54277">
    <property type="entry name" value="CAD &amp; PB1 domains"/>
    <property type="match status" value="1"/>
</dbReference>
<name>A0A7S3RAE9_DUNTE</name>
<dbReference type="InterPro" id="IPR053793">
    <property type="entry name" value="PB1-like"/>
</dbReference>
<dbReference type="PROSITE" id="PS50005">
    <property type="entry name" value="TPR"/>
    <property type="match status" value="1"/>
</dbReference>
<dbReference type="InterPro" id="IPR000270">
    <property type="entry name" value="PB1_dom"/>
</dbReference>
<evidence type="ECO:0000256" key="1">
    <source>
        <dbReference type="ARBA" id="ARBA00022737"/>
    </source>
</evidence>
<feature type="domain" description="PB1" evidence="4">
    <location>
        <begin position="170"/>
        <end position="243"/>
    </location>
</feature>
<dbReference type="EMBL" id="HBIP01036293">
    <property type="protein sequence ID" value="CAE0506968.1"/>
    <property type="molecule type" value="Transcribed_RNA"/>
</dbReference>
<dbReference type="PANTHER" id="PTHR46183:SF8">
    <property type="entry name" value="PROTEIN CLMP1"/>
    <property type="match status" value="1"/>
</dbReference>
<organism evidence="5">
    <name type="scientific">Dunaliella tertiolecta</name>
    <name type="common">Green alga</name>
    <dbReference type="NCBI Taxonomy" id="3047"/>
    <lineage>
        <taxon>Eukaryota</taxon>
        <taxon>Viridiplantae</taxon>
        <taxon>Chlorophyta</taxon>
        <taxon>core chlorophytes</taxon>
        <taxon>Chlorophyceae</taxon>
        <taxon>CS clade</taxon>
        <taxon>Chlamydomonadales</taxon>
        <taxon>Dunaliellaceae</taxon>
        <taxon>Dunaliella</taxon>
    </lineage>
</organism>
<feature type="compositionally biased region" description="Polar residues" evidence="3">
    <location>
        <begin position="659"/>
        <end position="669"/>
    </location>
</feature>
<keyword evidence="2" id="KW-0802">TPR repeat</keyword>
<proteinExistence type="predicted"/>
<feature type="region of interest" description="Disordered" evidence="3">
    <location>
        <begin position="604"/>
        <end position="669"/>
    </location>
</feature>
<feature type="compositionally biased region" description="Low complexity" evidence="3">
    <location>
        <begin position="633"/>
        <end position="642"/>
    </location>
</feature>
<evidence type="ECO:0000256" key="2">
    <source>
        <dbReference type="PROSITE-ProRule" id="PRU00339"/>
    </source>
</evidence>
<dbReference type="CDD" id="cd05992">
    <property type="entry name" value="PB1"/>
    <property type="match status" value="1"/>
</dbReference>
<dbReference type="Gene3D" id="1.25.40.10">
    <property type="entry name" value="Tetratricopeptide repeat domain"/>
    <property type="match status" value="1"/>
</dbReference>
<dbReference type="SMART" id="SM00666">
    <property type="entry name" value="PB1"/>
    <property type="match status" value="1"/>
</dbReference>
<feature type="compositionally biased region" description="Basic and acidic residues" evidence="3">
    <location>
        <begin position="520"/>
        <end position="537"/>
    </location>
</feature>
<feature type="region of interest" description="Disordered" evidence="3">
    <location>
        <begin position="514"/>
        <end position="546"/>
    </location>
</feature>
<dbReference type="InterPro" id="IPR011990">
    <property type="entry name" value="TPR-like_helical_dom_sf"/>
</dbReference>
<sequence length="669" mass="72750">MGKKGGAKPKAAAVEVSAEVRKQVDALRHAATQQILKKEYSGALDAFDKAYKLLPENCAERSDLTQKKAFCYLNLKKYKEAIREAGTILEASPDSLTAKKTRIKALEHLGQVKQALTEVQALNRDQATDETREIEKRLKEAVAGRVAQRPASASAASPSAQRAPQGPNLQLTIKATLGNESKLVTAPLTVSYYELLQAVKAKYPDAGPFRLQWTDKDGDNVTVTSRQDIQTALSELFLAFQKQHGGAHAPRLLQQNGLPPLKLQVVPVEKQSQVPKPPLDELFPRKDAGNEPVYEPEEWLLEFARLFSEVTGLDTHTPLEHQNMGADKLQQAMSETLGNEEAAPLFDQAGEHFRDAAVVSLIQWGNVFIVKADRLLQALTKAGKPIKGKDLDAVMALYDATQKKIEEGLRIKPDSWEAVGSLAQLEWERAKAKLGYVMPVPPVEEAAAAAANDSSKTPEQAAADSQQAVLKQLMQILSKVNKQDVAQVHPHIKACNAKFEEALVLAKKQHEATEAAKAAKQKDTASKAGKDTAKTPEEPPVPLFSTPPANVLVMHGNILYDWSQVLAETKAEPWRPVLDKATEKFKASGAPEADIRAALKNHSRREELDLGPDPEPPAPAAKPAASDKKEAKAPAPEAKGLPSLEPKTKPQESKKKGSGPQQTTAATKK</sequence>
<dbReference type="InterPro" id="IPR044517">
    <property type="entry name" value="PHOX1-4"/>
</dbReference>
<gene>
    <name evidence="5" type="ORF">DTER00134_LOCUS22044</name>
</gene>
<evidence type="ECO:0000256" key="3">
    <source>
        <dbReference type="SAM" id="MobiDB-lite"/>
    </source>
</evidence>
<feature type="compositionally biased region" description="Low complexity" evidence="3">
    <location>
        <begin position="147"/>
        <end position="165"/>
    </location>
</feature>
<dbReference type="SUPFAM" id="SSF48452">
    <property type="entry name" value="TPR-like"/>
    <property type="match status" value="1"/>
</dbReference>
<dbReference type="SMART" id="SM00028">
    <property type="entry name" value="TPR"/>
    <property type="match status" value="2"/>
</dbReference>
<feature type="region of interest" description="Disordered" evidence="3">
    <location>
        <begin position="145"/>
        <end position="167"/>
    </location>
</feature>
<accession>A0A7S3RAE9</accession>
<dbReference type="Pfam" id="PF00564">
    <property type="entry name" value="PB1"/>
    <property type="match status" value="1"/>
</dbReference>
<protein>
    <recommendedName>
        <fullName evidence="4">PB1 domain-containing protein</fullName>
    </recommendedName>
</protein>
<dbReference type="PROSITE" id="PS51745">
    <property type="entry name" value="PB1"/>
    <property type="match status" value="1"/>
</dbReference>
<feature type="compositionally biased region" description="Basic and acidic residues" evidence="3">
    <location>
        <begin position="646"/>
        <end position="655"/>
    </location>
</feature>
<feature type="repeat" description="TPR" evidence="2">
    <location>
        <begin position="24"/>
        <end position="57"/>
    </location>
</feature>
<dbReference type="AlphaFoldDB" id="A0A7S3RAE9"/>